<organism evidence="1 2">
    <name type="scientific">Solanum commersonii</name>
    <name type="common">Commerson's wild potato</name>
    <name type="synonym">Commerson's nightshade</name>
    <dbReference type="NCBI Taxonomy" id="4109"/>
    <lineage>
        <taxon>Eukaryota</taxon>
        <taxon>Viridiplantae</taxon>
        <taxon>Streptophyta</taxon>
        <taxon>Embryophyta</taxon>
        <taxon>Tracheophyta</taxon>
        <taxon>Spermatophyta</taxon>
        <taxon>Magnoliopsida</taxon>
        <taxon>eudicotyledons</taxon>
        <taxon>Gunneridae</taxon>
        <taxon>Pentapetalae</taxon>
        <taxon>asterids</taxon>
        <taxon>lamiids</taxon>
        <taxon>Solanales</taxon>
        <taxon>Solanaceae</taxon>
        <taxon>Solanoideae</taxon>
        <taxon>Solaneae</taxon>
        <taxon>Solanum</taxon>
    </lineage>
</organism>
<dbReference type="AlphaFoldDB" id="A0A9J6AR65"/>
<keyword evidence="2" id="KW-1185">Reference proteome</keyword>
<feature type="non-terminal residue" evidence="1">
    <location>
        <position position="137"/>
    </location>
</feature>
<comment type="caution">
    <text evidence="1">The sequence shown here is derived from an EMBL/GenBank/DDBJ whole genome shotgun (WGS) entry which is preliminary data.</text>
</comment>
<evidence type="ECO:0000313" key="1">
    <source>
        <dbReference type="EMBL" id="KAG5627120.1"/>
    </source>
</evidence>
<proteinExistence type="predicted"/>
<name>A0A9J6AR65_SOLCO</name>
<protein>
    <submittedName>
        <fullName evidence="1">Uncharacterized protein</fullName>
    </submittedName>
</protein>
<reference evidence="1 2" key="1">
    <citation type="submission" date="2020-09" db="EMBL/GenBank/DDBJ databases">
        <title>De no assembly of potato wild relative species, Solanum commersonii.</title>
        <authorList>
            <person name="Cho K."/>
        </authorList>
    </citation>
    <scope>NUCLEOTIDE SEQUENCE [LARGE SCALE GENOMIC DNA]</scope>
    <source>
        <strain evidence="1">LZ3.2</strain>
        <tissue evidence="1">Leaf</tissue>
    </source>
</reference>
<accession>A0A9J6AR65</accession>
<dbReference type="Proteomes" id="UP000824120">
    <property type="component" value="Chromosome 2"/>
</dbReference>
<evidence type="ECO:0000313" key="2">
    <source>
        <dbReference type="Proteomes" id="UP000824120"/>
    </source>
</evidence>
<dbReference type="EMBL" id="JACXVP010000002">
    <property type="protein sequence ID" value="KAG5627120.1"/>
    <property type="molecule type" value="Genomic_DNA"/>
</dbReference>
<gene>
    <name evidence="1" type="ORF">H5410_012338</name>
</gene>
<feature type="non-terminal residue" evidence="1">
    <location>
        <position position="1"/>
    </location>
</feature>
<sequence>YLTLFAITLSTGTNVHPNRQSRKKTAHEQLTIRNDTQTYGRYATTVETKDELHEVQVVDECKASESKEKFKISELVRISGCTALSMMTDATKTLSILKFYNYVVKDLIITMLNFFSYIIVSITDQLLPLLYKWTFGE</sequence>